<keyword evidence="3" id="KW-1185">Reference proteome</keyword>
<dbReference type="PANTHER" id="PTHR34351:SF1">
    <property type="entry name" value="SLR1927 PROTEIN"/>
    <property type="match status" value="1"/>
</dbReference>
<dbReference type="AlphaFoldDB" id="A0A9E5JRT1"/>
<accession>A0A9E5JRT1</accession>
<dbReference type="EMBL" id="JAAONZ010000004">
    <property type="protein sequence ID" value="NHO65607.1"/>
    <property type="molecule type" value="Genomic_DNA"/>
</dbReference>
<reference evidence="2" key="1">
    <citation type="submission" date="2020-03" db="EMBL/GenBank/DDBJ databases">
        <authorList>
            <person name="Guo F."/>
        </authorList>
    </citation>
    <scope>NUCLEOTIDE SEQUENCE</scope>
    <source>
        <strain evidence="2">JCM 30134</strain>
    </source>
</reference>
<comment type="caution">
    <text evidence="2">The sequence shown here is derived from an EMBL/GenBank/DDBJ whole genome shotgun (WGS) entry which is preliminary data.</text>
</comment>
<keyword evidence="1" id="KW-1133">Transmembrane helix</keyword>
<dbReference type="RefSeq" id="WP_167184778.1">
    <property type="nucleotide sequence ID" value="NZ_JAAONZ010000004.1"/>
</dbReference>
<evidence type="ECO:0000313" key="2">
    <source>
        <dbReference type="EMBL" id="NHO65607.1"/>
    </source>
</evidence>
<evidence type="ECO:0000313" key="3">
    <source>
        <dbReference type="Proteomes" id="UP000787472"/>
    </source>
</evidence>
<sequence length="310" mass="34671">MLNNKRLFIMPSKAGLGFLVVVILLWLTGTNFDNNVVLGLAFFLTALFVISIHHTFFNMAGLKLEGLRTAPCFLGEDGEVELQISCRKGAEKENIGLQFQGGSSVIVDLIDEPVAVIKLFTTGLYRGWYRPPRLKVISHYPLGIIRCWSWLILDLPILVYPKPISGGEMPVSSVAGADEGSRLQEQGAEDFHGFKNYEVGVSPKHIAWKHYARGQGLYSKEYASYREPRVWLDWDALEGVGKEARLSRLCYWVLKLSKTQQPYGLRLPGVSIPPARGLEHKLQVLKALALYQPRKAPSYTGVDVNQGSRL</sequence>
<keyword evidence="1" id="KW-0812">Transmembrane</keyword>
<protein>
    <submittedName>
        <fullName evidence="2">DUF58 domain-containing protein</fullName>
    </submittedName>
</protein>
<proteinExistence type="predicted"/>
<organism evidence="2 3">
    <name type="scientific">Pseudomaricurvus hydrocarbonicus</name>
    <dbReference type="NCBI Taxonomy" id="1470433"/>
    <lineage>
        <taxon>Bacteria</taxon>
        <taxon>Pseudomonadati</taxon>
        <taxon>Pseudomonadota</taxon>
        <taxon>Gammaproteobacteria</taxon>
        <taxon>Cellvibrionales</taxon>
        <taxon>Cellvibrionaceae</taxon>
        <taxon>Pseudomaricurvus</taxon>
    </lineage>
</organism>
<feature type="transmembrane region" description="Helical" evidence="1">
    <location>
        <begin position="7"/>
        <end position="29"/>
    </location>
</feature>
<dbReference type="PANTHER" id="PTHR34351">
    <property type="entry name" value="SLR1927 PROTEIN-RELATED"/>
    <property type="match status" value="1"/>
</dbReference>
<feature type="transmembrane region" description="Helical" evidence="1">
    <location>
        <begin position="35"/>
        <end position="57"/>
    </location>
</feature>
<name>A0A9E5JRT1_9GAMM</name>
<gene>
    <name evidence="2" type="ORF">G8770_08650</name>
</gene>
<keyword evidence="1" id="KW-0472">Membrane</keyword>
<evidence type="ECO:0000256" key="1">
    <source>
        <dbReference type="SAM" id="Phobius"/>
    </source>
</evidence>
<dbReference type="Proteomes" id="UP000787472">
    <property type="component" value="Unassembled WGS sequence"/>
</dbReference>